<sequence>MLSRVHEGHLGIDRCKRRARDVMFWAGMARDVEQTVRRCRVCAEHAARPMREPMLHPGDEVVTADGAARRHMRVSSRAPEPRSYLVTDGAGKVFRRNRRHLIKIPESPSSATLFDETMREDEACGGGLGDITEKQSESFGSCVDDSDHDCPSDESPNPSNQRHVRAAAIDAKKKLKLFFGYLNQCKYHFER</sequence>
<evidence type="ECO:0000259" key="3">
    <source>
        <dbReference type="Pfam" id="PF17921"/>
    </source>
</evidence>
<dbReference type="STRING" id="104452.A0A0L7KPM3"/>
<keyword evidence="5" id="KW-1185">Reference proteome</keyword>
<protein>
    <recommendedName>
        <fullName evidence="1">RNA-directed DNA polymerase</fullName>
        <ecNumber evidence="1">2.7.7.49</ecNumber>
    </recommendedName>
</protein>
<proteinExistence type="predicted"/>
<evidence type="ECO:0000256" key="2">
    <source>
        <dbReference type="SAM" id="MobiDB-lite"/>
    </source>
</evidence>
<feature type="non-terminal residue" evidence="4">
    <location>
        <position position="191"/>
    </location>
</feature>
<evidence type="ECO:0000313" key="5">
    <source>
        <dbReference type="Proteomes" id="UP000037510"/>
    </source>
</evidence>
<dbReference type="PANTHER" id="PTHR37984">
    <property type="entry name" value="PROTEIN CBG26694"/>
    <property type="match status" value="1"/>
</dbReference>
<evidence type="ECO:0000313" key="4">
    <source>
        <dbReference type="EMBL" id="KOB64919.1"/>
    </source>
</evidence>
<name>A0A0L7KPM3_OPEBR</name>
<dbReference type="Proteomes" id="UP000037510">
    <property type="component" value="Unassembled WGS sequence"/>
</dbReference>
<evidence type="ECO:0000256" key="1">
    <source>
        <dbReference type="ARBA" id="ARBA00012493"/>
    </source>
</evidence>
<dbReference type="InterPro" id="IPR050951">
    <property type="entry name" value="Retrovirus_Pol_polyprotein"/>
</dbReference>
<feature type="region of interest" description="Disordered" evidence="2">
    <location>
        <begin position="138"/>
        <end position="163"/>
    </location>
</feature>
<dbReference type="Pfam" id="PF17921">
    <property type="entry name" value="Integrase_H2C2"/>
    <property type="match status" value="1"/>
</dbReference>
<comment type="caution">
    <text evidence="4">The sequence shown here is derived from an EMBL/GenBank/DDBJ whole genome shotgun (WGS) entry which is preliminary data.</text>
</comment>
<dbReference type="PANTHER" id="PTHR37984:SF7">
    <property type="entry name" value="INTEGRASE CATALYTIC DOMAIN-CONTAINING PROTEIN"/>
    <property type="match status" value="1"/>
</dbReference>
<feature type="non-terminal residue" evidence="4">
    <location>
        <position position="1"/>
    </location>
</feature>
<accession>A0A0L7KPM3</accession>
<gene>
    <name evidence="4" type="ORF">OBRU01_23318</name>
</gene>
<dbReference type="InterPro" id="IPR041588">
    <property type="entry name" value="Integrase_H2C2"/>
</dbReference>
<reference evidence="4 5" key="1">
    <citation type="journal article" date="2015" name="Genome Biol. Evol.">
        <title>The genome of winter moth (Operophtera brumata) provides a genomic perspective on sexual dimorphism and phenology.</title>
        <authorList>
            <person name="Derks M.F."/>
            <person name="Smit S."/>
            <person name="Salis L."/>
            <person name="Schijlen E."/>
            <person name="Bossers A."/>
            <person name="Mateman C."/>
            <person name="Pijl A.S."/>
            <person name="de Ridder D."/>
            <person name="Groenen M.A."/>
            <person name="Visser M.E."/>
            <person name="Megens H.J."/>
        </authorList>
    </citation>
    <scope>NUCLEOTIDE SEQUENCE [LARGE SCALE GENOMIC DNA]</scope>
    <source>
        <strain evidence="4">WM2013NL</strain>
        <tissue evidence="4">Head and thorax</tissue>
    </source>
</reference>
<dbReference type="GO" id="GO:0003964">
    <property type="term" value="F:RNA-directed DNA polymerase activity"/>
    <property type="evidence" value="ECO:0007669"/>
    <property type="project" value="UniProtKB-EC"/>
</dbReference>
<feature type="domain" description="Integrase zinc-binding" evidence="3">
    <location>
        <begin position="2"/>
        <end position="46"/>
    </location>
</feature>
<dbReference type="AlphaFoldDB" id="A0A0L7KPM3"/>
<dbReference type="EC" id="2.7.7.49" evidence="1"/>
<dbReference type="EMBL" id="JTDY01007821">
    <property type="protein sequence ID" value="KOB64919.1"/>
    <property type="molecule type" value="Genomic_DNA"/>
</dbReference>
<dbReference type="Gene3D" id="1.10.340.70">
    <property type="match status" value="1"/>
</dbReference>
<organism evidence="4 5">
    <name type="scientific">Operophtera brumata</name>
    <name type="common">Winter moth</name>
    <name type="synonym">Phalaena brumata</name>
    <dbReference type="NCBI Taxonomy" id="104452"/>
    <lineage>
        <taxon>Eukaryota</taxon>
        <taxon>Metazoa</taxon>
        <taxon>Ecdysozoa</taxon>
        <taxon>Arthropoda</taxon>
        <taxon>Hexapoda</taxon>
        <taxon>Insecta</taxon>
        <taxon>Pterygota</taxon>
        <taxon>Neoptera</taxon>
        <taxon>Endopterygota</taxon>
        <taxon>Lepidoptera</taxon>
        <taxon>Glossata</taxon>
        <taxon>Ditrysia</taxon>
        <taxon>Geometroidea</taxon>
        <taxon>Geometridae</taxon>
        <taxon>Larentiinae</taxon>
        <taxon>Operophtera</taxon>
    </lineage>
</organism>